<accession>A0A7G8PWH9</accession>
<reference evidence="4 5" key="1">
    <citation type="submission" date="2020-04" db="EMBL/GenBank/DDBJ databases">
        <title>Genome sequence of Altibacter aquimarinus strain ALE3EI.</title>
        <authorList>
            <person name="Oh H.-M."/>
            <person name="Jang D."/>
        </authorList>
    </citation>
    <scope>NUCLEOTIDE SEQUENCE [LARGE SCALE GENOMIC DNA]</scope>
    <source>
        <strain evidence="4 5">ALE3EI</strain>
    </source>
</reference>
<organism evidence="4 5">
    <name type="scientific">Constantimarinum furrinae</name>
    <dbReference type="NCBI Taxonomy" id="2562285"/>
    <lineage>
        <taxon>Bacteria</taxon>
        <taxon>Pseudomonadati</taxon>
        <taxon>Bacteroidota</taxon>
        <taxon>Flavobacteriia</taxon>
        <taxon>Flavobacteriales</taxon>
        <taxon>Flavobacteriaceae</taxon>
        <taxon>Altibacter/Constantimarinum group</taxon>
        <taxon>Constantimarinum</taxon>
    </lineage>
</organism>
<dbReference type="AlphaFoldDB" id="A0A7G8PWH9"/>
<evidence type="ECO:0000256" key="1">
    <source>
        <dbReference type="PROSITE-ProRule" id="PRU00473"/>
    </source>
</evidence>
<evidence type="ECO:0000313" key="4">
    <source>
        <dbReference type="EMBL" id="QNJ98695.1"/>
    </source>
</evidence>
<keyword evidence="5" id="KW-1185">Reference proteome</keyword>
<proteinExistence type="predicted"/>
<dbReference type="SUPFAM" id="SSF103088">
    <property type="entry name" value="OmpA-like"/>
    <property type="match status" value="1"/>
</dbReference>
<sequence>MALDTSITTAAVQSDSVDTSAIEKTLIPKDSISMIRTEGDSLILSSEKRLSESISKTALKATTAEDDILFLYPEGISINKNSPEIYVPESAKDFKYRLNSYLIEHPDMELHILSLYSATENIQSPNLGIQRGNKIKQLLMEIGIPRNKIVVKPIIKEIDFDHKGNYENSISFLFKPLDQARLATLKSRIPEPVTIYPKYSSSGILVNEELTNLLAQVIRIVQEKPDITIEITGHTDNVGNDTDNYIAGLDYARQVRWYLITKGNLDRKQVIASSKGESDPIDTNNSQRGREANRRIEVKFY</sequence>
<dbReference type="PANTHER" id="PTHR30329:SF21">
    <property type="entry name" value="LIPOPROTEIN YIAD-RELATED"/>
    <property type="match status" value="1"/>
</dbReference>
<gene>
    <name evidence="4" type="ORF">ALE3EI_2150</name>
</gene>
<dbReference type="InterPro" id="IPR036737">
    <property type="entry name" value="OmpA-like_sf"/>
</dbReference>
<dbReference type="GO" id="GO:0016020">
    <property type="term" value="C:membrane"/>
    <property type="evidence" value="ECO:0007669"/>
    <property type="project" value="UniProtKB-UniRule"/>
</dbReference>
<feature type="domain" description="OmpA-like" evidence="3">
    <location>
        <begin position="184"/>
        <end position="301"/>
    </location>
</feature>
<feature type="region of interest" description="Disordered" evidence="2">
    <location>
        <begin position="274"/>
        <end position="293"/>
    </location>
</feature>
<dbReference type="PROSITE" id="PS51123">
    <property type="entry name" value="OMPA_2"/>
    <property type="match status" value="1"/>
</dbReference>
<keyword evidence="1" id="KW-0472">Membrane</keyword>
<dbReference type="KEGG" id="alti:ALE3EI_2150"/>
<dbReference type="InterPro" id="IPR050330">
    <property type="entry name" value="Bact_OuterMem_StrucFunc"/>
</dbReference>
<dbReference type="Gene3D" id="3.30.1330.60">
    <property type="entry name" value="OmpA-like domain"/>
    <property type="match status" value="1"/>
</dbReference>
<name>A0A7G8PWH9_9FLAO</name>
<evidence type="ECO:0000259" key="3">
    <source>
        <dbReference type="PROSITE" id="PS51123"/>
    </source>
</evidence>
<evidence type="ECO:0000313" key="5">
    <source>
        <dbReference type="Proteomes" id="UP000515514"/>
    </source>
</evidence>
<dbReference type="EMBL" id="CP052909">
    <property type="protein sequence ID" value="QNJ98695.1"/>
    <property type="molecule type" value="Genomic_DNA"/>
</dbReference>
<dbReference type="InterPro" id="IPR006665">
    <property type="entry name" value="OmpA-like"/>
</dbReference>
<protein>
    <recommendedName>
        <fullName evidence="3">OmpA-like domain-containing protein</fullName>
    </recommendedName>
</protein>
<dbReference type="Pfam" id="PF00691">
    <property type="entry name" value="OmpA"/>
    <property type="match status" value="1"/>
</dbReference>
<evidence type="ECO:0000256" key="2">
    <source>
        <dbReference type="SAM" id="MobiDB-lite"/>
    </source>
</evidence>
<dbReference type="PANTHER" id="PTHR30329">
    <property type="entry name" value="STATOR ELEMENT OF FLAGELLAR MOTOR COMPLEX"/>
    <property type="match status" value="1"/>
</dbReference>
<dbReference type="CDD" id="cd07185">
    <property type="entry name" value="OmpA_C-like"/>
    <property type="match status" value="1"/>
</dbReference>
<dbReference type="Proteomes" id="UP000515514">
    <property type="component" value="Chromosome"/>
</dbReference>